<feature type="compositionally biased region" description="Basic and acidic residues" evidence="1">
    <location>
        <begin position="1"/>
        <end position="43"/>
    </location>
</feature>
<organism evidence="2 3">
    <name type="scientific">Streptosporangium becharense</name>
    <dbReference type="NCBI Taxonomy" id="1816182"/>
    <lineage>
        <taxon>Bacteria</taxon>
        <taxon>Bacillati</taxon>
        <taxon>Actinomycetota</taxon>
        <taxon>Actinomycetes</taxon>
        <taxon>Streptosporangiales</taxon>
        <taxon>Streptosporangiaceae</taxon>
        <taxon>Streptosporangium</taxon>
    </lineage>
</organism>
<sequence length="75" mass="8161">MVRTTTKPERGPGPERGHEPKSDPGLELGRGTERERALHESHENVTTPRVTWDDAATGLIDAIVGLRAAPVTLPR</sequence>
<comment type="caution">
    <text evidence="2">The sequence shown here is derived from an EMBL/GenBank/DDBJ whole genome shotgun (WGS) entry which is preliminary data.</text>
</comment>
<proteinExistence type="predicted"/>
<name>A0A7W9MHZ8_9ACTN</name>
<reference evidence="2 3" key="1">
    <citation type="submission" date="2020-08" db="EMBL/GenBank/DDBJ databases">
        <title>Sequencing the genomes of 1000 actinobacteria strains.</title>
        <authorList>
            <person name="Klenk H.-P."/>
        </authorList>
    </citation>
    <scope>NUCLEOTIDE SEQUENCE [LARGE SCALE GENOMIC DNA]</scope>
    <source>
        <strain evidence="2 3">DSM 46887</strain>
    </source>
</reference>
<evidence type="ECO:0000313" key="3">
    <source>
        <dbReference type="Proteomes" id="UP000540685"/>
    </source>
</evidence>
<evidence type="ECO:0000256" key="1">
    <source>
        <dbReference type="SAM" id="MobiDB-lite"/>
    </source>
</evidence>
<dbReference type="Proteomes" id="UP000540685">
    <property type="component" value="Unassembled WGS sequence"/>
</dbReference>
<dbReference type="AlphaFoldDB" id="A0A7W9MHZ8"/>
<protein>
    <submittedName>
        <fullName evidence="2">Uncharacterized protein</fullName>
    </submittedName>
</protein>
<keyword evidence="3" id="KW-1185">Reference proteome</keyword>
<feature type="region of interest" description="Disordered" evidence="1">
    <location>
        <begin position="1"/>
        <end position="49"/>
    </location>
</feature>
<gene>
    <name evidence="2" type="ORF">F4562_004714</name>
</gene>
<accession>A0A7W9MHZ8</accession>
<dbReference type="EMBL" id="JACHMP010000001">
    <property type="protein sequence ID" value="MBB5821652.1"/>
    <property type="molecule type" value="Genomic_DNA"/>
</dbReference>
<evidence type="ECO:0000313" key="2">
    <source>
        <dbReference type="EMBL" id="MBB5821652.1"/>
    </source>
</evidence>
<dbReference type="RefSeq" id="WP_221206785.1">
    <property type="nucleotide sequence ID" value="NZ_JACHMP010000001.1"/>
</dbReference>